<evidence type="ECO:0000313" key="7">
    <source>
        <dbReference type="EnsemblPlants" id="Kaladp0037s0144.1.v1.1"/>
    </source>
</evidence>
<organism evidence="7 8">
    <name type="scientific">Kalanchoe fedtschenkoi</name>
    <name type="common">Lavender scallops</name>
    <name type="synonym">South American air plant</name>
    <dbReference type="NCBI Taxonomy" id="63787"/>
    <lineage>
        <taxon>Eukaryota</taxon>
        <taxon>Viridiplantae</taxon>
        <taxon>Streptophyta</taxon>
        <taxon>Embryophyta</taxon>
        <taxon>Tracheophyta</taxon>
        <taxon>Spermatophyta</taxon>
        <taxon>Magnoliopsida</taxon>
        <taxon>eudicotyledons</taxon>
        <taxon>Gunneridae</taxon>
        <taxon>Pentapetalae</taxon>
        <taxon>Saxifragales</taxon>
        <taxon>Crassulaceae</taxon>
        <taxon>Kalanchoe</taxon>
    </lineage>
</organism>
<keyword evidence="2" id="KW-0805">Transcription regulation</keyword>
<dbReference type="InterPro" id="IPR003657">
    <property type="entry name" value="WRKY_dom"/>
</dbReference>
<sequence length="281" mass="31089">MVENSASDGVLSAIHELLNARDSLNELLGLLGQQLHFSPPGALISATAHAVSVLGAFESSLSLLSGERHAEAASQRAPTKSMISASSSLGVRRALYKGRSSRHKLSWTRHTPVLVDDGYGWRKYGQKPILNMKYPRSYYRCTHSDQCDALKQVQKTDDNPPTYMITYTNHHKCSRSSSVEDLQNPNYMDNGDSSLLINFALQRATDHYCHNTPVKNLWPVKEEEDTGDKQCLSPDDYLPSTSHFQVSETQHSDESGAAASSVTTASHLFSYLDELRAFLLG</sequence>
<dbReference type="GO" id="GO:0003700">
    <property type="term" value="F:DNA-binding transcription factor activity"/>
    <property type="evidence" value="ECO:0007669"/>
    <property type="project" value="InterPro"/>
</dbReference>
<evidence type="ECO:0000259" key="6">
    <source>
        <dbReference type="PROSITE" id="PS50811"/>
    </source>
</evidence>
<evidence type="ECO:0000256" key="2">
    <source>
        <dbReference type="ARBA" id="ARBA00023015"/>
    </source>
</evidence>
<keyword evidence="4" id="KW-0804">Transcription</keyword>
<dbReference type="PROSITE" id="PS50811">
    <property type="entry name" value="WRKY"/>
    <property type="match status" value="1"/>
</dbReference>
<feature type="domain" description="WRKY" evidence="6">
    <location>
        <begin position="110"/>
        <end position="171"/>
    </location>
</feature>
<keyword evidence="8" id="KW-1185">Reference proteome</keyword>
<dbReference type="SUPFAM" id="SSF118290">
    <property type="entry name" value="WRKY DNA-binding domain"/>
    <property type="match status" value="1"/>
</dbReference>
<dbReference type="GO" id="GO:0005634">
    <property type="term" value="C:nucleus"/>
    <property type="evidence" value="ECO:0007669"/>
    <property type="project" value="UniProtKB-SubCell"/>
</dbReference>
<name>A0A7N0ZUN6_KALFE</name>
<dbReference type="SMART" id="SM00774">
    <property type="entry name" value="WRKY"/>
    <property type="match status" value="1"/>
</dbReference>
<evidence type="ECO:0000256" key="3">
    <source>
        <dbReference type="ARBA" id="ARBA00023125"/>
    </source>
</evidence>
<dbReference type="OMA" id="SHDEYNC"/>
<evidence type="ECO:0000256" key="1">
    <source>
        <dbReference type="ARBA" id="ARBA00004123"/>
    </source>
</evidence>
<dbReference type="AlphaFoldDB" id="A0A7N0ZUN6"/>
<evidence type="ECO:0000313" key="8">
    <source>
        <dbReference type="Proteomes" id="UP000594263"/>
    </source>
</evidence>
<dbReference type="Gene3D" id="2.20.25.80">
    <property type="entry name" value="WRKY domain"/>
    <property type="match status" value="1"/>
</dbReference>
<accession>A0A7N0ZUN6</accession>
<keyword evidence="3" id="KW-0238">DNA-binding</keyword>
<dbReference type="InterPro" id="IPR036576">
    <property type="entry name" value="WRKY_dom_sf"/>
</dbReference>
<evidence type="ECO:0000256" key="5">
    <source>
        <dbReference type="ARBA" id="ARBA00023242"/>
    </source>
</evidence>
<dbReference type="Pfam" id="PF03106">
    <property type="entry name" value="WRKY"/>
    <property type="match status" value="1"/>
</dbReference>
<dbReference type="GO" id="GO:0043565">
    <property type="term" value="F:sequence-specific DNA binding"/>
    <property type="evidence" value="ECO:0007669"/>
    <property type="project" value="InterPro"/>
</dbReference>
<dbReference type="Gramene" id="Kaladp0037s0144.1.v1.1">
    <property type="protein sequence ID" value="Kaladp0037s0144.1.v1.1"/>
    <property type="gene ID" value="Kaladp0037s0144.v1.1"/>
</dbReference>
<proteinExistence type="predicted"/>
<dbReference type="Proteomes" id="UP000594263">
    <property type="component" value="Unplaced"/>
</dbReference>
<comment type="subcellular location">
    <subcellularLocation>
        <location evidence="1">Nucleus</location>
    </subcellularLocation>
</comment>
<evidence type="ECO:0000256" key="4">
    <source>
        <dbReference type="ARBA" id="ARBA00023163"/>
    </source>
</evidence>
<dbReference type="PANTHER" id="PTHR31282">
    <property type="entry name" value="WRKY TRANSCRIPTION FACTOR 21-RELATED"/>
    <property type="match status" value="1"/>
</dbReference>
<dbReference type="EnsemblPlants" id="Kaladp0037s0144.1.v1.1">
    <property type="protein sequence ID" value="Kaladp0037s0144.1.v1.1"/>
    <property type="gene ID" value="Kaladp0037s0144.v1.1"/>
</dbReference>
<keyword evidence="5" id="KW-0539">Nucleus</keyword>
<dbReference type="InterPro" id="IPR044810">
    <property type="entry name" value="WRKY_plant"/>
</dbReference>
<protein>
    <recommendedName>
        <fullName evidence="6">WRKY domain-containing protein</fullName>
    </recommendedName>
</protein>
<reference evidence="7" key="1">
    <citation type="submission" date="2021-01" db="UniProtKB">
        <authorList>
            <consortium name="EnsemblPlants"/>
        </authorList>
    </citation>
    <scope>IDENTIFICATION</scope>
</reference>